<keyword evidence="2" id="KW-0547">Nucleotide-binding</keyword>
<gene>
    <name evidence="8" type="ORF">Taro_011291</name>
</gene>
<dbReference type="SUPFAM" id="SSF52540">
    <property type="entry name" value="P-loop containing nucleoside triphosphate hydrolases"/>
    <property type="match status" value="1"/>
</dbReference>
<evidence type="ECO:0000256" key="5">
    <source>
        <dbReference type="ARBA" id="ARBA00022840"/>
    </source>
</evidence>
<evidence type="ECO:0000256" key="3">
    <source>
        <dbReference type="ARBA" id="ARBA00022801"/>
    </source>
</evidence>
<keyword evidence="5" id="KW-0067">ATP-binding</keyword>
<sequence length="159" mass="17686">MISGDTSTEHSEKAMEQFNQPSNAKVLFGSIKACGEGISLVGASRIITLDVHLNPCVSCQAIGRAFRPGQTKKVYTYSGYLLLANTSMSAVYTNLSQWCRHSSPVLLHLQKLQAILSRGRTWDSSPISGEKCDVLRKGADPTEEQQQKKSFWQFRCQWS</sequence>
<dbReference type="InterPro" id="IPR049730">
    <property type="entry name" value="SNF2/RAD54-like_C"/>
</dbReference>
<dbReference type="EMBL" id="NMUH01000420">
    <property type="protein sequence ID" value="MQL78858.1"/>
    <property type="molecule type" value="Genomic_DNA"/>
</dbReference>
<evidence type="ECO:0000256" key="1">
    <source>
        <dbReference type="ARBA" id="ARBA00004123"/>
    </source>
</evidence>
<keyword evidence="6" id="KW-0539">Nucleus</keyword>
<dbReference type="CDD" id="cd18793">
    <property type="entry name" value="SF2_C_SNF"/>
    <property type="match status" value="1"/>
</dbReference>
<dbReference type="Pfam" id="PF00271">
    <property type="entry name" value="Helicase_C"/>
    <property type="match status" value="1"/>
</dbReference>
<dbReference type="GO" id="GO:0005634">
    <property type="term" value="C:nucleus"/>
    <property type="evidence" value="ECO:0007669"/>
    <property type="project" value="UniProtKB-SubCell"/>
</dbReference>
<accession>A0A843U5G7</accession>
<keyword evidence="9" id="KW-1185">Reference proteome</keyword>
<dbReference type="PANTHER" id="PTHR45821:SF1">
    <property type="entry name" value="ATP-DEPENDENT HELICASE FAMILY PROTEIN-RELATED"/>
    <property type="match status" value="1"/>
</dbReference>
<comment type="caution">
    <text evidence="8">The sequence shown here is derived from an EMBL/GenBank/DDBJ whole genome shotgun (WGS) entry which is preliminary data.</text>
</comment>
<dbReference type="InterPro" id="IPR027417">
    <property type="entry name" value="P-loop_NTPase"/>
</dbReference>
<evidence type="ECO:0000259" key="7">
    <source>
        <dbReference type="Pfam" id="PF00271"/>
    </source>
</evidence>
<comment type="subcellular location">
    <subcellularLocation>
        <location evidence="1">Nucleus</location>
    </subcellularLocation>
</comment>
<keyword evidence="3" id="KW-0378">Hydrolase</keyword>
<protein>
    <recommendedName>
        <fullName evidence="7">Helicase C-terminal domain-containing protein</fullName>
    </recommendedName>
</protein>
<evidence type="ECO:0000256" key="6">
    <source>
        <dbReference type="ARBA" id="ARBA00023242"/>
    </source>
</evidence>
<dbReference type="Proteomes" id="UP000652761">
    <property type="component" value="Unassembled WGS sequence"/>
</dbReference>
<name>A0A843U5G7_COLES</name>
<proteinExistence type="predicted"/>
<feature type="domain" description="Helicase C-terminal" evidence="7">
    <location>
        <begin position="2"/>
        <end position="69"/>
    </location>
</feature>
<evidence type="ECO:0000313" key="9">
    <source>
        <dbReference type="Proteomes" id="UP000652761"/>
    </source>
</evidence>
<dbReference type="GO" id="GO:0004386">
    <property type="term" value="F:helicase activity"/>
    <property type="evidence" value="ECO:0007669"/>
    <property type="project" value="UniProtKB-KW"/>
</dbReference>
<dbReference type="InterPro" id="IPR001650">
    <property type="entry name" value="Helicase_C-like"/>
</dbReference>
<evidence type="ECO:0000313" key="8">
    <source>
        <dbReference type="EMBL" id="MQL78858.1"/>
    </source>
</evidence>
<dbReference type="OrthoDB" id="686797at2759"/>
<evidence type="ECO:0000256" key="4">
    <source>
        <dbReference type="ARBA" id="ARBA00022806"/>
    </source>
</evidence>
<dbReference type="PANTHER" id="PTHR45821">
    <property type="entry name" value="SNF2 DOMAIN-CONTAINING PROTEIN CLASSY 2-RELATED"/>
    <property type="match status" value="1"/>
</dbReference>
<dbReference type="AlphaFoldDB" id="A0A843U5G7"/>
<dbReference type="GO" id="GO:0005524">
    <property type="term" value="F:ATP binding"/>
    <property type="evidence" value="ECO:0007669"/>
    <property type="project" value="UniProtKB-KW"/>
</dbReference>
<dbReference type="GO" id="GO:0080188">
    <property type="term" value="P:gene silencing by siRNA-directed DNA methylation"/>
    <property type="evidence" value="ECO:0007669"/>
    <property type="project" value="InterPro"/>
</dbReference>
<reference evidence="8" key="1">
    <citation type="submission" date="2017-07" db="EMBL/GenBank/DDBJ databases">
        <title>Taro Niue Genome Assembly and Annotation.</title>
        <authorList>
            <person name="Atibalentja N."/>
            <person name="Keating K."/>
            <person name="Fields C.J."/>
        </authorList>
    </citation>
    <scope>NUCLEOTIDE SEQUENCE</scope>
    <source>
        <strain evidence="8">Niue_2</strain>
        <tissue evidence="8">Leaf</tissue>
    </source>
</reference>
<dbReference type="InterPro" id="IPR044567">
    <property type="entry name" value="CLSY/DRD1"/>
</dbReference>
<evidence type="ECO:0000256" key="2">
    <source>
        <dbReference type="ARBA" id="ARBA00022741"/>
    </source>
</evidence>
<dbReference type="Gene3D" id="3.40.50.300">
    <property type="entry name" value="P-loop containing nucleotide triphosphate hydrolases"/>
    <property type="match status" value="1"/>
</dbReference>
<organism evidence="8 9">
    <name type="scientific">Colocasia esculenta</name>
    <name type="common">Wild taro</name>
    <name type="synonym">Arum esculentum</name>
    <dbReference type="NCBI Taxonomy" id="4460"/>
    <lineage>
        <taxon>Eukaryota</taxon>
        <taxon>Viridiplantae</taxon>
        <taxon>Streptophyta</taxon>
        <taxon>Embryophyta</taxon>
        <taxon>Tracheophyta</taxon>
        <taxon>Spermatophyta</taxon>
        <taxon>Magnoliopsida</taxon>
        <taxon>Liliopsida</taxon>
        <taxon>Araceae</taxon>
        <taxon>Aroideae</taxon>
        <taxon>Colocasieae</taxon>
        <taxon>Colocasia</taxon>
    </lineage>
</organism>
<keyword evidence="4" id="KW-0347">Helicase</keyword>
<dbReference type="GO" id="GO:0016787">
    <property type="term" value="F:hydrolase activity"/>
    <property type="evidence" value="ECO:0007669"/>
    <property type="project" value="UniProtKB-KW"/>
</dbReference>